<feature type="region of interest" description="Disordered" evidence="1">
    <location>
        <begin position="266"/>
        <end position="290"/>
    </location>
</feature>
<dbReference type="InterPro" id="IPR001232">
    <property type="entry name" value="SKP1-like"/>
</dbReference>
<evidence type="ECO:0000313" key="4">
    <source>
        <dbReference type="EMBL" id="CAG7827704.1"/>
    </source>
</evidence>
<dbReference type="Proteomes" id="UP000708208">
    <property type="component" value="Unassembled WGS sequence"/>
</dbReference>
<dbReference type="Pfam" id="PF01466">
    <property type="entry name" value="Skp1"/>
    <property type="match status" value="1"/>
</dbReference>
<dbReference type="OrthoDB" id="2342932at2759"/>
<dbReference type="InterPro" id="IPR016072">
    <property type="entry name" value="Skp1_comp_dimer"/>
</dbReference>
<feature type="compositionally biased region" description="Polar residues" evidence="1">
    <location>
        <begin position="272"/>
        <end position="283"/>
    </location>
</feature>
<feature type="domain" description="SKP1 component dimerisation" evidence="2">
    <location>
        <begin position="119"/>
        <end position="166"/>
    </location>
</feature>
<protein>
    <recommendedName>
        <fullName evidence="6">S-phase kinase-associated protein 1</fullName>
    </recommendedName>
</protein>
<evidence type="ECO:0000313" key="5">
    <source>
        <dbReference type="Proteomes" id="UP000708208"/>
    </source>
</evidence>
<gene>
    <name evidence="4" type="ORF">AFUS01_LOCUS37675</name>
</gene>
<evidence type="ECO:0000259" key="2">
    <source>
        <dbReference type="Pfam" id="PF01466"/>
    </source>
</evidence>
<dbReference type="SMART" id="SM00512">
    <property type="entry name" value="Skp1"/>
    <property type="match status" value="1"/>
</dbReference>
<dbReference type="InterPro" id="IPR001806">
    <property type="entry name" value="Small_GTPase"/>
</dbReference>
<dbReference type="AlphaFoldDB" id="A0A8J2LR38"/>
<feature type="domain" description="SKP1 component POZ" evidence="3">
    <location>
        <begin position="10"/>
        <end position="73"/>
    </location>
</feature>
<dbReference type="PROSITE" id="PS51419">
    <property type="entry name" value="RAB"/>
    <property type="match status" value="1"/>
</dbReference>
<dbReference type="PROSITE" id="PS51421">
    <property type="entry name" value="RAS"/>
    <property type="match status" value="1"/>
</dbReference>
<organism evidence="4 5">
    <name type="scientific">Allacma fusca</name>
    <dbReference type="NCBI Taxonomy" id="39272"/>
    <lineage>
        <taxon>Eukaryota</taxon>
        <taxon>Metazoa</taxon>
        <taxon>Ecdysozoa</taxon>
        <taxon>Arthropoda</taxon>
        <taxon>Hexapoda</taxon>
        <taxon>Collembola</taxon>
        <taxon>Symphypleona</taxon>
        <taxon>Sminthuridae</taxon>
        <taxon>Allacma</taxon>
    </lineage>
</organism>
<dbReference type="Pfam" id="PF03931">
    <property type="entry name" value="Skp1_POZ"/>
    <property type="match status" value="1"/>
</dbReference>
<dbReference type="Pfam" id="PF00071">
    <property type="entry name" value="Ras"/>
    <property type="match status" value="1"/>
</dbReference>
<dbReference type="EMBL" id="CAJVCH010544586">
    <property type="protein sequence ID" value="CAG7827704.1"/>
    <property type="molecule type" value="Genomic_DNA"/>
</dbReference>
<accession>A0A8J2LR38</accession>
<reference evidence="4" key="1">
    <citation type="submission" date="2021-06" db="EMBL/GenBank/DDBJ databases">
        <authorList>
            <person name="Hodson N. C."/>
            <person name="Mongue J. A."/>
            <person name="Jaron S. K."/>
        </authorList>
    </citation>
    <scope>NUCLEOTIDE SEQUENCE</scope>
</reference>
<dbReference type="GO" id="GO:0005525">
    <property type="term" value="F:GTP binding"/>
    <property type="evidence" value="ECO:0007669"/>
    <property type="project" value="InterPro"/>
</dbReference>
<evidence type="ECO:0008006" key="6">
    <source>
        <dbReference type="Google" id="ProtNLM"/>
    </source>
</evidence>
<proteinExistence type="predicted"/>
<dbReference type="GO" id="GO:0003924">
    <property type="term" value="F:GTPase activity"/>
    <property type="evidence" value="ECO:0007669"/>
    <property type="project" value="InterPro"/>
</dbReference>
<dbReference type="FunFam" id="3.30.710.10:FF:000018">
    <property type="entry name" value="S-phase kinase-associated protein 1"/>
    <property type="match status" value="1"/>
</dbReference>
<evidence type="ECO:0000256" key="1">
    <source>
        <dbReference type="SAM" id="MobiDB-lite"/>
    </source>
</evidence>
<dbReference type="GO" id="GO:0006511">
    <property type="term" value="P:ubiquitin-dependent protein catabolic process"/>
    <property type="evidence" value="ECO:0007669"/>
    <property type="project" value="InterPro"/>
</dbReference>
<dbReference type="PANTHER" id="PTHR11165">
    <property type="entry name" value="SKP1"/>
    <property type="match status" value="1"/>
</dbReference>
<evidence type="ECO:0000259" key="3">
    <source>
        <dbReference type="Pfam" id="PF03931"/>
    </source>
</evidence>
<dbReference type="SMART" id="SM00173">
    <property type="entry name" value="RAS"/>
    <property type="match status" value="1"/>
</dbReference>
<name>A0A8J2LR38_9HEXA</name>
<dbReference type="InterPro" id="IPR016073">
    <property type="entry name" value="Skp1_comp_POZ"/>
</dbReference>
<dbReference type="Pfam" id="PF08477">
    <property type="entry name" value="Roc"/>
    <property type="match status" value="1"/>
</dbReference>
<dbReference type="SMART" id="SM00174">
    <property type="entry name" value="RHO"/>
    <property type="match status" value="1"/>
</dbReference>
<dbReference type="CDD" id="cd18322">
    <property type="entry name" value="BTB_POZ_SKP1"/>
    <property type="match status" value="1"/>
</dbReference>
<sequence>MNFFKMPSQQIKLQSSDGEIFDVEVKVAQCSMTIKQMLEDLGMEENDEEVIPLPNVSAAILRKVIHWANHHKDDPPPAEDDENKEKRTDDISSWDADFLKVDQGTLFELILAANYLDIKGLLDVTCKTVANMIKGKTPEEIRKTFNIRNDFSPAEEEQVRKENEWCEEKEVLVDLPLLLFILCVLIHKMGLLVGMGKITAVASLILSCGPCYVSPARNQSTGIFSIPPFEHLFNKIAEMLKGNSPSKAKETIQKFVDQSLGHQRTPEILMTPNVSQGQESQTRGPAESTAISDGLQRLKQKAREDLKNPSPRIRRKVLRAFLSRYCSSTHKLLRAWSSQSWSSNSNLNVRRLGRGDSRENWDPIRSAREREFREKPPPMLKVAVVGDSAVGKTTICEAFASETGFTFSKKYHMTCGVQVYAKSIRLPMSESGGESNRNVNLTPLFPGAQPVSNDIMNERVNLILLDSSSKDIYLDLLPKYWEKLDGFVLVMDVSNPTSLDNSKIWLELVKGCLDPKMEMLGILIGNKIDVGEDRAVATKNAEEFASANNLHYFEVTAKQNSGLEPAFMHLAQEWATRKAPYKS</sequence>
<comment type="caution">
    <text evidence="4">The sequence shown here is derived from an EMBL/GenBank/DDBJ whole genome shotgun (WGS) entry which is preliminary data.</text>
</comment>
<dbReference type="InterPro" id="IPR016897">
    <property type="entry name" value="SKP1"/>
</dbReference>
<dbReference type="SMART" id="SM00175">
    <property type="entry name" value="RAB"/>
    <property type="match status" value="1"/>
</dbReference>
<keyword evidence="5" id="KW-1185">Reference proteome</keyword>